<dbReference type="Proteomes" id="UP001345827">
    <property type="component" value="Unassembled WGS sequence"/>
</dbReference>
<keyword evidence="4" id="KW-0560">Oxidoreductase</keyword>
<gene>
    <name evidence="6" type="ORF">LTR25_002612</name>
</gene>
<protein>
    <recommendedName>
        <fullName evidence="5">FAD-dependent oxidoreductase 2 FAD-binding domain-containing protein</fullName>
    </recommendedName>
</protein>
<organism evidence="6 7">
    <name type="scientific">Vermiconidia calcicola</name>
    <dbReference type="NCBI Taxonomy" id="1690605"/>
    <lineage>
        <taxon>Eukaryota</taxon>
        <taxon>Fungi</taxon>
        <taxon>Dikarya</taxon>
        <taxon>Ascomycota</taxon>
        <taxon>Pezizomycotina</taxon>
        <taxon>Dothideomycetes</taxon>
        <taxon>Dothideomycetidae</taxon>
        <taxon>Mycosphaerellales</taxon>
        <taxon>Extremaceae</taxon>
        <taxon>Vermiconidia</taxon>
    </lineage>
</organism>
<dbReference type="EMBL" id="JAXLQG010000004">
    <property type="protein sequence ID" value="KAK5540835.1"/>
    <property type="molecule type" value="Genomic_DNA"/>
</dbReference>
<proteinExistence type="predicted"/>
<keyword evidence="7" id="KW-1185">Reference proteome</keyword>
<feature type="domain" description="FAD-dependent oxidoreductase 2 FAD-binding" evidence="5">
    <location>
        <begin position="7"/>
        <end position="441"/>
    </location>
</feature>
<dbReference type="Pfam" id="PF00890">
    <property type="entry name" value="FAD_binding_2"/>
    <property type="match status" value="1"/>
</dbReference>
<dbReference type="AlphaFoldDB" id="A0AAV9QF25"/>
<dbReference type="InterPro" id="IPR003953">
    <property type="entry name" value="FAD-dep_OxRdtase_2_FAD-bd"/>
</dbReference>
<evidence type="ECO:0000256" key="3">
    <source>
        <dbReference type="ARBA" id="ARBA00022827"/>
    </source>
</evidence>
<evidence type="ECO:0000256" key="4">
    <source>
        <dbReference type="ARBA" id="ARBA00023002"/>
    </source>
</evidence>
<comment type="caution">
    <text evidence="6">The sequence shown here is derived from an EMBL/GenBank/DDBJ whole genome shotgun (WGS) entry which is preliminary data.</text>
</comment>
<name>A0AAV9QF25_9PEZI</name>
<comment type="cofactor">
    <cofactor evidence="1">
        <name>FAD</name>
        <dbReference type="ChEBI" id="CHEBI:57692"/>
    </cofactor>
</comment>
<dbReference type="GO" id="GO:0008202">
    <property type="term" value="P:steroid metabolic process"/>
    <property type="evidence" value="ECO:0007669"/>
    <property type="project" value="UniProtKB-ARBA"/>
</dbReference>
<keyword evidence="3" id="KW-0274">FAD</keyword>
<dbReference type="InterPro" id="IPR027477">
    <property type="entry name" value="Succ_DH/fumarate_Rdtase_cat_sf"/>
</dbReference>
<keyword evidence="2" id="KW-0285">Flavoprotein</keyword>
<dbReference type="PANTHER" id="PTHR43400">
    <property type="entry name" value="FUMARATE REDUCTASE"/>
    <property type="match status" value="1"/>
</dbReference>
<dbReference type="GO" id="GO:0016491">
    <property type="term" value="F:oxidoreductase activity"/>
    <property type="evidence" value="ECO:0007669"/>
    <property type="project" value="UniProtKB-KW"/>
</dbReference>
<evidence type="ECO:0000256" key="2">
    <source>
        <dbReference type="ARBA" id="ARBA00022630"/>
    </source>
</evidence>
<evidence type="ECO:0000256" key="1">
    <source>
        <dbReference type="ARBA" id="ARBA00001974"/>
    </source>
</evidence>
<dbReference type="SUPFAM" id="SSF51905">
    <property type="entry name" value="FAD/NAD(P)-binding domain"/>
    <property type="match status" value="1"/>
</dbReference>
<sequence>METRTVDVLVCGGGMSGMACATFAAEAGAKVLVVEKQSLIGGSSAYSAGMFWGPKNYESLRAWVPDGDTDLQRAWVDEYLPAVQWMRQMGVPTSKRFGPIMTIGIGYPIKIPHLHDLHVKRIKDSGTGSQVLVNTQVVKLIQEKPQVPGSQVVGAILKVGSSNGQAATFIEVKAKRVVLATGGFQGSSDLTSKHLGPGADNIFVRSNKGSVGDGLNLAASVGAGNSRGMGTYYGHLLAAPVRVEAVTPQDFLPLAQYQSKHCILINEAGRRFTDETLGDEVVNQYLAKQEKRRGFLLFDEKTRRKHTVSALFPNAGDVDRLEKARSHGCNVASAPTLSGLVKVLQGWGVDGAQARRTVEQYHRAISLGESDVALDAPVGRGGTPPDSLLDGEADFFAMEVQPSITFSYGGVAIDKSGHALSPDKEPVPGLLVAGVDAGGFSNLGYAGGLALAFVTGFWAARTIARELGLNEPKLPSAAAEDRDLLAKASL</sequence>
<dbReference type="InterPro" id="IPR036188">
    <property type="entry name" value="FAD/NAD-bd_sf"/>
</dbReference>
<evidence type="ECO:0000313" key="7">
    <source>
        <dbReference type="Proteomes" id="UP001345827"/>
    </source>
</evidence>
<dbReference type="PROSITE" id="PS51257">
    <property type="entry name" value="PROKAR_LIPOPROTEIN"/>
    <property type="match status" value="1"/>
</dbReference>
<dbReference type="PANTHER" id="PTHR43400:SF7">
    <property type="entry name" value="FAD-DEPENDENT OXIDOREDUCTASE 2 FAD BINDING DOMAIN-CONTAINING PROTEIN"/>
    <property type="match status" value="1"/>
</dbReference>
<dbReference type="Gene3D" id="3.50.50.60">
    <property type="entry name" value="FAD/NAD(P)-binding domain"/>
    <property type="match status" value="1"/>
</dbReference>
<dbReference type="InterPro" id="IPR050315">
    <property type="entry name" value="FAD-oxidoreductase_2"/>
</dbReference>
<dbReference type="Gene3D" id="3.90.700.10">
    <property type="entry name" value="Succinate dehydrogenase/fumarate reductase flavoprotein, catalytic domain"/>
    <property type="match status" value="1"/>
</dbReference>
<evidence type="ECO:0000259" key="5">
    <source>
        <dbReference type="Pfam" id="PF00890"/>
    </source>
</evidence>
<accession>A0AAV9QF25</accession>
<evidence type="ECO:0000313" key="6">
    <source>
        <dbReference type="EMBL" id="KAK5540835.1"/>
    </source>
</evidence>
<reference evidence="6 7" key="1">
    <citation type="submission" date="2023-06" db="EMBL/GenBank/DDBJ databases">
        <title>Black Yeasts Isolated from many extreme environments.</title>
        <authorList>
            <person name="Coleine C."/>
            <person name="Stajich J.E."/>
            <person name="Selbmann L."/>
        </authorList>
    </citation>
    <scope>NUCLEOTIDE SEQUENCE [LARGE SCALE GENOMIC DNA]</scope>
    <source>
        <strain evidence="6 7">CCFEE 5887</strain>
    </source>
</reference>
<dbReference type="SUPFAM" id="SSF56425">
    <property type="entry name" value="Succinate dehydrogenase/fumarate reductase flavoprotein, catalytic domain"/>
    <property type="match status" value="1"/>
</dbReference>